<reference evidence="2 3" key="1">
    <citation type="submission" date="2019-12" db="EMBL/GenBank/DDBJ databases">
        <title>Genomic-based taxomic classification of the family Erythrobacteraceae.</title>
        <authorList>
            <person name="Xu L."/>
        </authorList>
    </citation>
    <scope>NUCLEOTIDE SEQUENCE [LARGE SCALE GENOMIC DNA]</scope>
    <source>
        <strain evidence="2 3">M0322</strain>
    </source>
</reference>
<proteinExistence type="predicted"/>
<dbReference type="EMBL" id="WTYV01000004">
    <property type="protein sequence ID" value="MXO72157.1"/>
    <property type="molecule type" value="Genomic_DNA"/>
</dbReference>
<dbReference type="AlphaFoldDB" id="A0A844Z157"/>
<keyword evidence="1" id="KW-0472">Membrane</keyword>
<dbReference type="OrthoDB" id="7392065at2"/>
<accession>A0A844Z157</accession>
<comment type="caution">
    <text evidence="2">The sequence shown here is derived from an EMBL/GenBank/DDBJ whole genome shotgun (WGS) entry which is preliminary data.</text>
</comment>
<evidence type="ECO:0000256" key="1">
    <source>
        <dbReference type="SAM" id="Phobius"/>
    </source>
</evidence>
<evidence type="ECO:0000313" key="3">
    <source>
        <dbReference type="Proteomes" id="UP000466966"/>
    </source>
</evidence>
<evidence type="ECO:0000313" key="2">
    <source>
        <dbReference type="EMBL" id="MXO72157.1"/>
    </source>
</evidence>
<keyword evidence="1" id="KW-0812">Transmembrane</keyword>
<dbReference type="Proteomes" id="UP000466966">
    <property type="component" value="Unassembled WGS sequence"/>
</dbReference>
<protein>
    <submittedName>
        <fullName evidence="2">Uncharacterized protein</fullName>
    </submittedName>
</protein>
<keyword evidence="3" id="KW-1185">Reference proteome</keyword>
<gene>
    <name evidence="2" type="ORF">GRI99_11020</name>
</gene>
<name>A0A844Z157_9SPHN</name>
<feature type="transmembrane region" description="Helical" evidence="1">
    <location>
        <begin position="6"/>
        <end position="23"/>
    </location>
</feature>
<keyword evidence="1" id="KW-1133">Transmembrane helix</keyword>
<dbReference type="RefSeq" id="WP_160772089.1">
    <property type="nucleotide sequence ID" value="NZ_WTYV01000004.1"/>
</dbReference>
<feature type="transmembrane region" description="Helical" evidence="1">
    <location>
        <begin position="35"/>
        <end position="54"/>
    </location>
</feature>
<sequence>MTELDWPRLIYLLMALGLVLSTWRVHRGGGKRTLVLVLAWGCIFVVAAGIAAYIDEKANPAPVLAPSPDSDRNFT</sequence>
<organism evidence="2 3">
    <name type="scientific">Alteraurantiacibacter buctensis</name>
    <dbReference type="NCBI Taxonomy" id="1503981"/>
    <lineage>
        <taxon>Bacteria</taxon>
        <taxon>Pseudomonadati</taxon>
        <taxon>Pseudomonadota</taxon>
        <taxon>Alphaproteobacteria</taxon>
        <taxon>Sphingomonadales</taxon>
        <taxon>Erythrobacteraceae</taxon>
        <taxon>Alteraurantiacibacter</taxon>
    </lineage>
</organism>